<proteinExistence type="predicted"/>
<evidence type="ECO:0000313" key="4">
    <source>
        <dbReference type="Proteomes" id="UP000503540"/>
    </source>
</evidence>
<dbReference type="AlphaFoldDB" id="A0A6G9YE45"/>
<protein>
    <submittedName>
        <fullName evidence="3">AAA domain-containing protein</fullName>
    </submittedName>
</protein>
<dbReference type="InterPro" id="IPR027417">
    <property type="entry name" value="P-loop_NTPase"/>
</dbReference>
<gene>
    <name evidence="3" type="ORF">F5544_17990</name>
</gene>
<keyword evidence="4" id="KW-1185">Reference proteome</keyword>
<name>A0A6G9YE45_9NOCA</name>
<reference evidence="3 4" key="1">
    <citation type="journal article" date="2019" name="ACS Chem. Biol.">
        <title>Identification and Mobilization of a Cryptic Antibiotic Biosynthesis Gene Locus from a Human-Pathogenic Nocardia Isolate.</title>
        <authorList>
            <person name="Herisse M."/>
            <person name="Ishida K."/>
            <person name="Porter J.L."/>
            <person name="Howden B."/>
            <person name="Hertweck C."/>
            <person name="Stinear T.P."/>
            <person name="Pidot S.J."/>
        </authorList>
    </citation>
    <scope>NUCLEOTIDE SEQUENCE [LARGE SCALE GENOMIC DNA]</scope>
    <source>
        <strain evidence="3 4">AUSMDU00012717</strain>
    </source>
</reference>
<dbReference type="EMBL" id="CP046172">
    <property type="protein sequence ID" value="QIS11472.1"/>
    <property type="molecule type" value="Genomic_DNA"/>
</dbReference>
<dbReference type="GO" id="GO:0016887">
    <property type="term" value="F:ATP hydrolysis activity"/>
    <property type="evidence" value="ECO:0007669"/>
    <property type="project" value="InterPro"/>
</dbReference>
<dbReference type="Proteomes" id="UP000503540">
    <property type="component" value="Chromosome"/>
</dbReference>
<organism evidence="3 4">
    <name type="scientific">Nocardia arthritidis</name>
    <dbReference type="NCBI Taxonomy" id="228602"/>
    <lineage>
        <taxon>Bacteria</taxon>
        <taxon>Bacillati</taxon>
        <taxon>Actinomycetota</taxon>
        <taxon>Actinomycetes</taxon>
        <taxon>Mycobacteriales</taxon>
        <taxon>Nocardiaceae</taxon>
        <taxon>Nocardia</taxon>
    </lineage>
</organism>
<feature type="domain" description="AAA+ ATPase" evidence="2">
    <location>
        <begin position="185"/>
        <end position="316"/>
    </location>
</feature>
<dbReference type="InterPro" id="IPR003593">
    <property type="entry name" value="AAA+_ATPase"/>
</dbReference>
<evidence type="ECO:0000256" key="1">
    <source>
        <dbReference type="SAM" id="MobiDB-lite"/>
    </source>
</evidence>
<evidence type="ECO:0000313" key="3">
    <source>
        <dbReference type="EMBL" id="QIS11472.1"/>
    </source>
</evidence>
<feature type="region of interest" description="Disordered" evidence="1">
    <location>
        <begin position="31"/>
        <end position="68"/>
    </location>
</feature>
<dbReference type="SUPFAM" id="SSF52540">
    <property type="entry name" value="P-loop containing nucleoside triphosphate hydrolases"/>
    <property type="match status" value="1"/>
</dbReference>
<dbReference type="InterPro" id="IPR011704">
    <property type="entry name" value="ATPase_dyneun-rel_AAA"/>
</dbReference>
<dbReference type="SMART" id="SM00382">
    <property type="entry name" value="AAA"/>
    <property type="match status" value="1"/>
</dbReference>
<dbReference type="Pfam" id="PF07728">
    <property type="entry name" value="AAA_5"/>
    <property type="match status" value="1"/>
</dbReference>
<dbReference type="CDD" id="cd00009">
    <property type="entry name" value="AAA"/>
    <property type="match status" value="1"/>
</dbReference>
<dbReference type="KEGG" id="nah:F5544_17990"/>
<sequence>MGRCRARAADHRFRTGAAHRVLAAHRTAPDDACAAGHRHRAARLRRPGGAREQPASVDRGASGPRQQRHRGLHGLLFPRIRTRRDHDHLGVRHLGLGGLVLGRSGLFPCRTCCLGIHPDTASNVGRAAREPSGKPVATARVVPHAGDLPGSRHLRATSTIERIRVQAAVTVTPARLPELLLGLATVRPVFLWGAPGIGKSSLVRDFAESLGLACVSLLGTQLAPEDLMGVPQIRDGRSIFCPPETIARDEPYCLFLDELNAATPDVQKAFYSLILDRRIGNYELPQGSIVIGAGNRATDNALARPMASALINRLAHVHLAASSADWLEWAAGHGIHPWVIDYLTDRPDHLWTAPPKTEEPFSTPRSWHILSDALHSFGPALDEDILAVVAQGTLTPAHAAAFRGYVKTVRSRYGIEAILKGEASWPHRVEDRDLLYFLADSFRGRLIKELPANKQHASPAVMKMAYRAKSLLVQLAEISVEVAQTVIAADADGHPVLPGWFLIEAARDTPRLVEARA</sequence>
<feature type="compositionally biased region" description="Basic residues" evidence="1">
    <location>
        <begin position="36"/>
        <end position="48"/>
    </location>
</feature>
<dbReference type="GO" id="GO:0005524">
    <property type="term" value="F:ATP binding"/>
    <property type="evidence" value="ECO:0007669"/>
    <property type="project" value="InterPro"/>
</dbReference>
<accession>A0A6G9YE45</accession>
<dbReference type="Gene3D" id="3.40.50.300">
    <property type="entry name" value="P-loop containing nucleotide triphosphate hydrolases"/>
    <property type="match status" value="1"/>
</dbReference>
<evidence type="ECO:0000259" key="2">
    <source>
        <dbReference type="SMART" id="SM00382"/>
    </source>
</evidence>